<dbReference type="RefSeq" id="WP_098402478.1">
    <property type="nucleotide sequence ID" value="NZ_JARTIK010000022.1"/>
</dbReference>
<protein>
    <submittedName>
        <fullName evidence="1">Uncharacterized protein</fullName>
    </submittedName>
</protein>
<evidence type="ECO:0000313" key="2">
    <source>
        <dbReference type="Proteomes" id="UP001336122"/>
    </source>
</evidence>
<reference evidence="1 2" key="1">
    <citation type="submission" date="2023-03" db="EMBL/GenBank/DDBJ databases">
        <title>Bacillus Genome Sequencing.</title>
        <authorList>
            <person name="Dunlap C."/>
        </authorList>
    </citation>
    <scope>NUCLEOTIDE SEQUENCE [LARGE SCALE GENOMIC DNA]</scope>
    <source>
        <strain evidence="1 2">NRS-319</strain>
    </source>
</reference>
<gene>
    <name evidence="1" type="ORF">P9485_21405</name>
</gene>
<organism evidence="1 2">
    <name type="scientific">Bacillus nitratireducens</name>
    <dbReference type="NCBI Taxonomy" id="2026193"/>
    <lineage>
        <taxon>Bacteria</taxon>
        <taxon>Bacillati</taxon>
        <taxon>Bacillota</taxon>
        <taxon>Bacilli</taxon>
        <taxon>Bacillales</taxon>
        <taxon>Bacillaceae</taxon>
        <taxon>Bacillus</taxon>
        <taxon>Bacillus cereus group</taxon>
    </lineage>
</organism>
<sequence>MENKKSDETINVQDDFKSTVKIGEYVKVENNGWNKANPASIFGGIEKVQSHIDSAKTQANDVILFWN</sequence>
<keyword evidence="2" id="KW-1185">Reference proteome</keyword>
<comment type="caution">
    <text evidence="1">The sequence shown here is derived from an EMBL/GenBank/DDBJ whole genome shotgun (WGS) entry which is preliminary data.</text>
</comment>
<proteinExistence type="predicted"/>
<evidence type="ECO:0000313" key="1">
    <source>
        <dbReference type="EMBL" id="MED4680358.1"/>
    </source>
</evidence>
<accession>A0ABU6PGF1</accession>
<dbReference type="EMBL" id="JARTIK010000022">
    <property type="protein sequence ID" value="MED4680358.1"/>
    <property type="molecule type" value="Genomic_DNA"/>
</dbReference>
<name>A0ABU6PGF1_9BACI</name>
<dbReference type="Proteomes" id="UP001336122">
    <property type="component" value="Unassembled WGS sequence"/>
</dbReference>